<dbReference type="InterPro" id="IPR009577">
    <property type="entry name" value="Sm_multidrug_ex"/>
</dbReference>
<evidence type="ECO:0000313" key="2">
    <source>
        <dbReference type="EMBL" id="PIQ89868.1"/>
    </source>
</evidence>
<feature type="transmembrane region" description="Helical" evidence="1">
    <location>
        <begin position="101"/>
        <end position="127"/>
    </location>
</feature>
<dbReference type="PANTHER" id="PTHR36007:SF2">
    <property type="entry name" value="TRANSPORT PROTEIN-RELATED"/>
    <property type="match status" value="1"/>
</dbReference>
<organism evidence="2 3">
    <name type="scientific">Candidatus Ghiorseimicrobium undicola</name>
    <dbReference type="NCBI Taxonomy" id="1974746"/>
    <lineage>
        <taxon>Bacteria</taxon>
        <taxon>Pseudomonadati</taxon>
        <taxon>Candidatus Omnitrophota</taxon>
        <taxon>Candidatus Ghiorseimicrobium</taxon>
    </lineage>
</organism>
<gene>
    <name evidence="2" type="ORF">COV72_00815</name>
</gene>
<protein>
    <submittedName>
        <fullName evidence="2">Ligand-binding protein SH3</fullName>
    </submittedName>
</protein>
<evidence type="ECO:0000256" key="1">
    <source>
        <dbReference type="SAM" id="Phobius"/>
    </source>
</evidence>
<sequence>MINHIQAWAKDVPKEYIVMLVGALPVSELRGAIPLALHYGMGFSKAFWLSVLGNISFIIPALFFLEPVSLRLRRFKVWSKFFDWLFERTKRKADTVQKYEALGLALFVAIPLPVTGAWTGVVAASLFKIKFRYALMAIILGVIISGLIVSSLCALGITTYNAISQ</sequence>
<dbReference type="Proteomes" id="UP000229641">
    <property type="component" value="Unassembled WGS sequence"/>
</dbReference>
<reference evidence="2 3" key="1">
    <citation type="submission" date="2017-09" db="EMBL/GenBank/DDBJ databases">
        <title>Depth-based differentiation of microbial function through sediment-hosted aquifers and enrichment of novel symbionts in the deep terrestrial subsurface.</title>
        <authorList>
            <person name="Probst A.J."/>
            <person name="Ladd B."/>
            <person name="Jarett J.K."/>
            <person name="Geller-Mcgrath D.E."/>
            <person name="Sieber C.M."/>
            <person name="Emerson J.B."/>
            <person name="Anantharaman K."/>
            <person name="Thomas B.C."/>
            <person name="Malmstrom R."/>
            <person name="Stieglmeier M."/>
            <person name="Klingl A."/>
            <person name="Woyke T."/>
            <person name="Ryan C.M."/>
            <person name="Banfield J.F."/>
        </authorList>
    </citation>
    <scope>NUCLEOTIDE SEQUENCE [LARGE SCALE GENOMIC DNA]</scope>
    <source>
        <strain evidence="2">CG11_big_fil_rev_8_21_14_0_20_42_13</strain>
    </source>
</reference>
<proteinExistence type="predicted"/>
<accession>A0A2H0LZQ2</accession>
<keyword evidence="1" id="KW-1133">Transmembrane helix</keyword>
<feature type="transmembrane region" description="Helical" evidence="1">
    <location>
        <begin position="133"/>
        <end position="157"/>
    </location>
</feature>
<keyword evidence="1" id="KW-0472">Membrane</keyword>
<feature type="transmembrane region" description="Helical" evidence="1">
    <location>
        <begin position="46"/>
        <end position="65"/>
    </location>
</feature>
<dbReference type="EMBL" id="PCWA01000014">
    <property type="protein sequence ID" value="PIQ89868.1"/>
    <property type="molecule type" value="Genomic_DNA"/>
</dbReference>
<keyword evidence="1" id="KW-0812">Transmembrane</keyword>
<name>A0A2H0LZQ2_9BACT</name>
<evidence type="ECO:0000313" key="3">
    <source>
        <dbReference type="Proteomes" id="UP000229641"/>
    </source>
</evidence>
<dbReference type="AlphaFoldDB" id="A0A2H0LZQ2"/>
<dbReference type="PANTHER" id="PTHR36007">
    <property type="entry name" value="TRANSPORT PROTEIN-RELATED"/>
    <property type="match status" value="1"/>
</dbReference>
<comment type="caution">
    <text evidence="2">The sequence shown here is derived from an EMBL/GenBank/DDBJ whole genome shotgun (WGS) entry which is preliminary data.</text>
</comment>
<dbReference type="Pfam" id="PF06695">
    <property type="entry name" value="Sm_multidrug_ex"/>
    <property type="match status" value="1"/>
</dbReference>